<dbReference type="GO" id="GO:0032259">
    <property type="term" value="P:methylation"/>
    <property type="evidence" value="ECO:0007669"/>
    <property type="project" value="UniProtKB-KW"/>
</dbReference>
<evidence type="ECO:0000256" key="1">
    <source>
        <dbReference type="SAM" id="MobiDB-lite"/>
    </source>
</evidence>
<reference evidence="2 3" key="2">
    <citation type="submission" date="2019-01" db="EMBL/GenBank/DDBJ databases">
        <title>Tautonia sociabilis, a novel thermotolerant planctomycete of Isosphaeraceae family, isolated from a 4000 m deep subterranean habitat.</title>
        <authorList>
            <person name="Kovaleva O.L."/>
            <person name="Elcheninov A.G."/>
            <person name="Van Heerden E."/>
            <person name="Toshchakov S.V."/>
            <person name="Novikov A."/>
            <person name="Bonch-Osmolovskaya E.A."/>
            <person name="Kublanov I.V."/>
        </authorList>
    </citation>
    <scope>NUCLEOTIDE SEQUENCE [LARGE SCALE GENOMIC DNA]</scope>
    <source>
        <strain evidence="2 3">GM2012</strain>
    </source>
</reference>
<keyword evidence="3" id="KW-1185">Reference proteome</keyword>
<evidence type="ECO:0000313" key="3">
    <source>
        <dbReference type="Proteomes" id="UP000280296"/>
    </source>
</evidence>
<dbReference type="InterPro" id="IPR029063">
    <property type="entry name" value="SAM-dependent_MTases_sf"/>
</dbReference>
<dbReference type="SUPFAM" id="SSF53335">
    <property type="entry name" value="S-adenosyl-L-methionine-dependent methyltransferases"/>
    <property type="match status" value="1"/>
</dbReference>
<dbReference type="CDD" id="cd02440">
    <property type="entry name" value="AdoMet_MTases"/>
    <property type="match status" value="1"/>
</dbReference>
<dbReference type="OrthoDB" id="273986at2"/>
<accession>A0A432MJK9</accession>
<proteinExistence type="predicted"/>
<comment type="caution">
    <text evidence="2">The sequence shown here is derived from an EMBL/GenBank/DDBJ whole genome shotgun (WGS) entry which is preliminary data.</text>
</comment>
<evidence type="ECO:0000313" key="2">
    <source>
        <dbReference type="EMBL" id="RUL87594.1"/>
    </source>
</evidence>
<protein>
    <submittedName>
        <fullName evidence="2">Methyltransferase domain-containing protein</fullName>
    </submittedName>
</protein>
<gene>
    <name evidence="2" type="ORF">TsocGM_11330</name>
</gene>
<feature type="compositionally biased region" description="Basic residues" evidence="1">
    <location>
        <begin position="319"/>
        <end position="342"/>
    </location>
</feature>
<keyword evidence="2" id="KW-0808">Transferase</keyword>
<reference evidence="2 3" key="1">
    <citation type="submission" date="2018-12" db="EMBL/GenBank/DDBJ databases">
        <authorList>
            <person name="Toschakov S.V."/>
        </authorList>
    </citation>
    <scope>NUCLEOTIDE SEQUENCE [LARGE SCALE GENOMIC DNA]</scope>
    <source>
        <strain evidence="2 3">GM2012</strain>
    </source>
</reference>
<sequence length="349" mass="39293">MAGPMTPLPCREDDPRLLGWYHTIELAPGITTRNAVYDLRPVVDRVGLPESMVGMTALDLGTADGFWAFEMERRGADRIVAVDIGRVGQSDVLPRYRASLPDSWGDAEPYCAERFWTAHAMRRSRVEYRTMSVYDLSPETIGTFDVVYCGSLLVHLFNPLQALINIRSVTRGLAIVEACGFDPEHDPVEEAFPDRPYAWFGSLDADGDEPGRNCMYWRFSRRALRDLMIYAGFESVGRPGRYRITGPGGGDCPVVTVTGRVTPSASPDEEPGIPSGLERSYEHLRATSHAVDRLSYELWETRQERDALRARLEEAEARLRRREGPHRGGSGRRSRPWSRLSRRFLSTGN</sequence>
<dbReference type="GO" id="GO:0008168">
    <property type="term" value="F:methyltransferase activity"/>
    <property type="evidence" value="ECO:0007669"/>
    <property type="project" value="UniProtKB-KW"/>
</dbReference>
<feature type="region of interest" description="Disordered" evidence="1">
    <location>
        <begin position="318"/>
        <end position="349"/>
    </location>
</feature>
<name>A0A432MJK9_9BACT</name>
<dbReference type="RefSeq" id="WP_126725482.1">
    <property type="nucleotide sequence ID" value="NZ_RYZH01000019.1"/>
</dbReference>
<organism evidence="2 3">
    <name type="scientific">Tautonia sociabilis</name>
    <dbReference type="NCBI Taxonomy" id="2080755"/>
    <lineage>
        <taxon>Bacteria</taxon>
        <taxon>Pseudomonadati</taxon>
        <taxon>Planctomycetota</taxon>
        <taxon>Planctomycetia</taxon>
        <taxon>Isosphaerales</taxon>
        <taxon>Isosphaeraceae</taxon>
        <taxon>Tautonia</taxon>
    </lineage>
</organism>
<dbReference type="Pfam" id="PF13489">
    <property type="entry name" value="Methyltransf_23"/>
    <property type="match status" value="1"/>
</dbReference>
<dbReference type="Gene3D" id="3.40.50.150">
    <property type="entry name" value="Vaccinia Virus protein VP39"/>
    <property type="match status" value="1"/>
</dbReference>
<dbReference type="AlphaFoldDB" id="A0A432MJK9"/>
<dbReference type="EMBL" id="RYZH01000019">
    <property type="protein sequence ID" value="RUL87594.1"/>
    <property type="molecule type" value="Genomic_DNA"/>
</dbReference>
<dbReference type="Proteomes" id="UP000280296">
    <property type="component" value="Unassembled WGS sequence"/>
</dbReference>
<keyword evidence="2" id="KW-0489">Methyltransferase</keyword>